<reference evidence="3 4" key="1">
    <citation type="journal article" date="2014" name="Genome Announc.">
        <title>Draft Genome Sequence of the Antitrypanosomally Active Sponge-Associated Bacterium Actinokineospora sp. Strain EG49.</title>
        <authorList>
            <person name="Harjes J."/>
            <person name="Ryu T."/>
            <person name="Abdelmohsen U.R."/>
            <person name="Moitinho-Silva L."/>
            <person name="Horn H."/>
            <person name="Ravasi T."/>
            <person name="Hentschel U."/>
        </authorList>
    </citation>
    <scope>NUCLEOTIDE SEQUENCE [LARGE SCALE GENOMIC DNA]</scope>
    <source>
        <strain evidence="3 4">EG49</strain>
    </source>
</reference>
<gene>
    <name evidence="3" type="ORF">UO65_4890</name>
</gene>
<dbReference type="EMBL" id="AYXG01000184">
    <property type="protein sequence ID" value="EWC59887.1"/>
    <property type="molecule type" value="Genomic_DNA"/>
</dbReference>
<feature type="signal peptide" evidence="2">
    <location>
        <begin position="1"/>
        <end position="17"/>
    </location>
</feature>
<comment type="caution">
    <text evidence="3">The sequence shown here is derived from an EMBL/GenBank/DDBJ whole genome shotgun (WGS) entry which is preliminary data.</text>
</comment>
<keyword evidence="1" id="KW-0472">Membrane</keyword>
<keyword evidence="2" id="KW-0732">Signal</keyword>
<dbReference type="Proteomes" id="UP000019277">
    <property type="component" value="Unassembled WGS sequence"/>
</dbReference>
<sequence>MLVAVVAGLLLSFVGAAAVLHADSAGNAAIDYQAGRLCPQSVSAVFDGGGLTAAEAERVVDVVGEQARAAGAGTPLVALYSSVRQNDFDGKHPWSRFGYRDGAMDNVTVLEGGSRDGLWVPQSVARDGGITLGSRGLGGTLPPVTAIYADVADPVSDYWCAERQRIVPNPLAAEGATAAPIWFPDRARFAAYLDREQAGGGAALSVRFPRPVPGTVDDAASVVAVGADLISRVKGTLEAEGVGQTVTGSNYLAKPVEVAGKASSTVWSAVLPLTVISLLVGLAGVAAVTGQWCQRRQAELRLLWARGAGPAALGGRAVLELAAPLLVGAVAGFTLARVALSAYAPSPLLNGGTVGTALLLVAGVFLASLAVVAVVTGVRVHRTLQAPGGRNRARVPRWVPWELLAAVAAYLTWARVRSQPVELAFAQPLPKTAEAAGLAFPLLVVLTVALVAVRLARWGLAAAHRVRWWRVPAAQLAVRRLAAATGSAVGILLVGVLAVGTLTVGVGVADAQDEALRTKSGLFVGAESVAQVPRRVAEAGLPADLAEHATVVGVVKAKQATVLLVDPATFTRGAWLGDRDAGQVAAALAELRPGQALRVGAAPGGSVELPWVGRVRTVAEAASFPLIGSGAGYVVTSVPDPRDVAVWQAWSAEPVQRLTAGLGAAGIDFFSPRGRAGALDGLPFLTVTWTFDFVTALGFVLAVVAAAALVLAVEVRRRQNALAGALATRMGLRRGALVLSHLVELGSLAGVSVLAGSAAGWVCAAVAAPLLDPSPWLRPIASAPDLLGLVGLTAGAAAAVVGLICLSAVRSVTTARVGELIRG</sequence>
<name>W7IT12_9PSEU</name>
<feature type="transmembrane region" description="Helical" evidence="1">
    <location>
        <begin position="436"/>
        <end position="460"/>
    </location>
</feature>
<keyword evidence="1" id="KW-1133">Transmembrane helix</keyword>
<proteinExistence type="predicted"/>
<evidence type="ECO:0000313" key="3">
    <source>
        <dbReference type="EMBL" id="EWC59887.1"/>
    </source>
</evidence>
<keyword evidence="4" id="KW-1185">Reference proteome</keyword>
<feature type="transmembrane region" description="Helical" evidence="1">
    <location>
        <begin position="313"/>
        <end position="336"/>
    </location>
</feature>
<feature type="transmembrane region" description="Helical" evidence="1">
    <location>
        <begin position="787"/>
        <end position="809"/>
    </location>
</feature>
<dbReference type="eggNOG" id="COG0577">
    <property type="taxonomic scope" value="Bacteria"/>
</dbReference>
<dbReference type="PATRIC" id="fig|909613.9.peg.4888"/>
<organism evidence="3 4">
    <name type="scientific">Actinokineospora spheciospongiae</name>
    <dbReference type="NCBI Taxonomy" id="909613"/>
    <lineage>
        <taxon>Bacteria</taxon>
        <taxon>Bacillati</taxon>
        <taxon>Actinomycetota</taxon>
        <taxon>Actinomycetes</taxon>
        <taxon>Pseudonocardiales</taxon>
        <taxon>Pseudonocardiaceae</taxon>
        <taxon>Actinokineospora</taxon>
    </lineage>
</organism>
<feature type="transmembrane region" description="Helical" evidence="1">
    <location>
        <begin position="356"/>
        <end position="378"/>
    </location>
</feature>
<evidence type="ECO:0000256" key="2">
    <source>
        <dbReference type="SAM" id="SignalP"/>
    </source>
</evidence>
<evidence type="ECO:0000313" key="4">
    <source>
        <dbReference type="Proteomes" id="UP000019277"/>
    </source>
</evidence>
<dbReference type="AlphaFoldDB" id="W7IT12"/>
<feature type="transmembrane region" description="Helical" evidence="1">
    <location>
        <begin position="398"/>
        <end position="416"/>
    </location>
</feature>
<feature type="transmembrane region" description="Helical" evidence="1">
    <location>
        <begin position="736"/>
        <end position="767"/>
    </location>
</feature>
<keyword evidence="1" id="KW-0812">Transmembrane</keyword>
<feature type="transmembrane region" description="Helical" evidence="1">
    <location>
        <begin position="481"/>
        <end position="509"/>
    </location>
</feature>
<feature type="transmembrane region" description="Helical" evidence="1">
    <location>
        <begin position="693"/>
        <end position="715"/>
    </location>
</feature>
<dbReference type="STRING" id="909613.UO65_4890"/>
<feature type="chain" id="PRO_5039690395" evidence="2">
    <location>
        <begin position="18"/>
        <end position="823"/>
    </location>
</feature>
<protein>
    <submittedName>
        <fullName evidence="3">Putative ABC transporter integral membrane protein</fullName>
    </submittedName>
</protein>
<accession>W7IT12</accession>
<evidence type="ECO:0000256" key="1">
    <source>
        <dbReference type="SAM" id="Phobius"/>
    </source>
</evidence>
<feature type="transmembrane region" description="Helical" evidence="1">
    <location>
        <begin position="266"/>
        <end position="292"/>
    </location>
</feature>